<feature type="transmembrane region" description="Helical" evidence="2">
    <location>
        <begin position="26"/>
        <end position="50"/>
    </location>
</feature>
<feature type="coiled-coil region" evidence="1">
    <location>
        <begin position="109"/>
        <end position="143"/>
    </location>
</feature>
<dbReference type="EMBL" id="JAHHHW010000151">
    <property type="protein sequence ID" value="MBW4435041.1"/>
    <property type="molecule type" value="Genomic_DNA"/>
</dbReference>
<reference evidence="3" key="1">
    <citation type="submission" date="2021-05" db="EMBL/GenBank/DDBJ databases">
        <authorList>
            <person name="Pietrasiak N."/>
            <person name="Ward R."/>
            <person name="Stajich J.E."/>
            <person name="Kurbessoian T."/>
        </authorList>
    </citation>
    <scope>NUCLEOTIDE SEQUENCE</scope>
    <source>
        <strain evidence="3">HA4357-MV3</strain>
    </source>
</reference>
<evidence type="ECO:0000256" key="1">
    <source>
        <dbReference type="SAM" id="Coils"/>
    </source>
</evidence>
<feature type="transmembrane region" description="Helical" evidence="2">
    <location>
        <begin position="62"/>
        <end position="84"/>
    </location>
</feature>
<protein>
    <submittedName>
        <fullName evidence="3">Uncharacterized protein</fullName>
    </submittedName>
</protein>
<dbReference type="AlphaFoldDB" id="A0A9E3LVD2"/>
<name>A0A9E3LVD2_9NOST</name>
<keyword evidence="2" id="KW-0812">Transmembrane</keyword>
<keyword evidence="2" id="KW-0472">Membrane</keyword>
<dbReference type="Proteomes" id="UP000813215">
    <property type="component" value="Unassembled WGS sequence"/>
</dbReference>
<sequence>MNDLLNQNRSIFQLAQILVWATNHPILSFIILLVILAIIGSIIQAIGHLIESVSKSILQVPLKLILAIIKFSFSSITQISNLAIKKLDNSHIHDNYLPILPSKNYPIIHLEKQQRLEEISQRLAEIQKEQNELFKEATELLATSEIESEQGIIEK</sequence>
<proteinExistence type="predicted"/>
<evidence type="ECO:0000313" key="3">
    <source>
        <dbReference type="EMBL" id="MBW4435041.1"/>
    </source>
</evidence>
<evidence type="ECO:0000256" key="2">
    <source>
        <dbReference type="SAM" id="Phobius"/>
    </source>
</evidence>
<keyword evidence="1" id="KW-0175">Coiled coil</keyword>
<comment type="caution">
    <text evidence="3">The sequence shown here is derived from an EMBL/GenBank/DDBJ whole genome shotgun (WGS) entry which is preliminary data.</text>
</comment>
<reference evidence="3" key="2">
    <citation type="journal article" date="2022" name="Microbiol. Resour. Announc.">
        <title>Metagenome Sequencing to Explore Phylogenomics of Terrestrial Cyanobacteria.</title>
        <authorList>
            <person name="Ward R.D."/>
            <person name="Stajich J.E."/>
            <person name="Johansen J.R."/>
            <person name="Huntemann M."/>
            <person name="Clum A."/>
            <person name="Foster B."/>
            <person name="Foster B."/>
            <person name="Roux S."/>
            <person name="Palaniappan K."/>
            <person name="Varghese N."/>
            <person name="Mukherjee S."/>
            <person name="Reddy T.B.K."/>
            <person name="Daum C."/>
            <person name="Copeland A."/>
            <person name="Chen I.A."/>
            <person name="Ivanova N.N."/>
            <person name="Kyrpides N.C."/>
            <person name="Shapiro N."/>
            <person name="Eloe-Fadrosh E.A."/>
            <person name="Pietrasiak N."/>
        </authorList>
    </citation>
    <scope>NUCLEOTIDE SEQUENCE</scope>
    <source>
        <strain evidence="3">HA4357-MV3</strain>
    </source>
</reference>
<keyword evidence="2" id="KW-1133">Transmembrane helix</keyword>
<evidence type="ECO:0000313" key="4">
    <source>
        <dbReference type="Proteomes" id="UP000813215"/>
    </source>
</evidence>
<organism evidence="3 4">
    <name type="scientific">Pelatocladus maniniholoensis HA4357-MV3</name>
    <dbReference type="NCBI Taxonomy" id="1117104"/>
    <lineage>
        <taxon>Bacteria</taxon>
        <taxon>Bacillati</taxon>
        <taxon>Cyanobacteriota</taxon>
        <taxon>Cyanophyceae</taxon>
        <taxon>Nostocales</taxon>
        <taxon>Nostocaceae</taxon>
        <taxon>Pelatocladus</taxon>
    </lineage>
</organism>
<accession>A0A9E3LVD2</accession>
<gene>
    <name evidence="3" type="ORF">KME28_25845</name>
</gene>